<name>A0AAD3CI53_9STRA</name>
<protein>
    <submittedName>
        <fullName evidence="2">Uncharacterized protein</fullName>
    </submittedName>
</protein>
<feature type="compositionally biased region" description="Low complexity" evidence="1">
    <location>
        <begin position="376"/>
        <end position="387"/>
    </location>
</feature>
<feature type="compositionally biased region" description="Polar residues" evidence="1">
    <location>
        <begin position="353"/>
        <end position="375"/>
    </location>
</feature>
<dbReference type="Proteomes" id="UP001054902">
    <property type="component" value="Unassembled WGS sequence"/>
</dbReference>
<dbReference type="AlphaFoldDB" id="A0AAD3CI53"/>
<accession>A0AAD3CI53</accession>
<sequence length="460" mass="49152">MSNAVTAALNSAFNVDSPGELADHVMYCLPPTVNWDGIAYAYVNNWNSVYNDEWCTHHARNWVEKGAVNMPTCQNFQRGWFALRHKVVSSNYVGELRSTLEYDPNDPNPEGPPMLIKVANGGSDFFIAFNRATSYNAGTKEGQNQVMITQAGNRSNFVRSYIQVKLGAGASHTFTASGVSVTVSVQGINTFRFGFANISICFNGNCDTQSPTRAPTTNPTISPTKSTEQPSPSPSAAPTACLDYDWNLRFFVEEVGGNRSCEWVARTSTALRCSYVEPAIRCRKTCNMCASSPSVAPTISFHPSVSTSNPSASPTSSPSASPTTAAPTDSPTASTASPTASPTTAAPANASTQHPTYSPTNAPSKSNATTSAPFNTSTQQPSPSPTLTPTSACILYNWNRKGCKAMSNCSYNNRTKQCVMLFPASAQRANECYSSKQSCSLGACCSGICERNGKWAGTCK</sequence>
<feature type="compositionally biased region" description="Low complexity" evidence="1">
    <location>
        <begin position="303"/>
        <end position="352"/>
    </location>
</feature>
<feature type="region of interest" description="Disordered" evidence="1">
    <location>
        <begin position="301"/>
        <end position="387"/>
    </location>
</feature>
<reference evidence="2 3" key="1">
    <citation type="journal article" date="2021" name="Sci. Rep.">
        <title>The genome of the diatom Chaetoceros tenuissimus carries an ancient integrated fragment of an extant virus.</title>
        <authorList>
            <person name="Hongo Y."/>
            <person name="Kimura K."/>
            <person name="Takaki Y."/>
            <person name="Yoshida Y."/>
            <person name="Baba S."/>
            <person name="Kobayashi G."/>
            <person name="Nagasaki K."/>
            <person name="Hano T."/>
            <person name="Tomaru Y."/>
        </authorList>
    </citation>
    <scope>NUCLEOTIDE SEQUENCE [LARGE SCALE GENOMIC DNA]</scope>
    <source>
        <strain evidence="2 3">NIES-3715</strain>
    </source>
</reference>
<evidence type="ECO:0000256" key="1">
    <source>
        <dbReference type="SAM" id="MobiDB-lite"/>
    </source>
</evidence>
<organism evidence="2 3">
    <name type="scientific">Chaetoceros tenuissimus</name>
    <dbReference type="NCBI Taxonomy" id="426638"/>
    <lineage>
        <taxon>Eukaryota</taxon>
        <taxon>Sar</taxon>
        <taxon>Stramenopiles</taxon>
        <taxon>Ochrophyta</taxon>
        <taxon>Bacillariophyta</taxon>
        <taxon>Coscinodiscophyceae</taxon>
        <taxon>Chaetocerotophycidae</taxon>
        <taxon>Chaetocerotales</taxon>
        <taxon>Chaetocerotaceae</taxon>
        <taxon>Chaetoceros</taxon>
    </lineage>
</organism>
<comment type="caution">
    <text evidence="2">The sequence shown here is derived from an EMBL/GenBank/DDBJ whole genome shotgun (WGS) entry which is preliminary data.</text>
</comment>
<dbReference type="EMBL" id="BLLK01000022">
    <property type="protein sequence ID" value="GFH46557.1"/>
    <property type="molecule type" value="Genomic_DNA"/>
</dbReference>
<evidence type="ECO:0000313" key="2">
    <source>
        <dbReference type="EMBL" id="GFH46557.1"/>
    </source>
</evidence>
<feature type="region of interest" description="Disordered" evidence="1">
    <location>
        <begin position="211"/>
        <end position="237"/>
    </location>
</feature>
<evidence type="ECO:0000313" key="3">
    <source>
        <dbReference type="Proteomes" id="UP001054902"/>
    </source>
</evidence>
<feature type="compositionally biased region" description="Polar residues" evidence="1">
    <location>
        <begin position="211"/>
        <end position="229"/>
    </location>
</feature>
<gene>
    <name evidence="2" type="ORF">CTEN210_03031</name>
</gene>
<keyword evidence="3" id="KW-1185">Reference proteome</keyword>
<proteinExistence type="predicted"/>